<sequence length="144" mass="15415">MVVVHGDCGRNLSSGASSVMDPMFIEASLFVGVSFDSPPSEVPKSGLSSHVGLIEASFGFISICVWVDPLVGTCSHSDKGNSVLPSHANGLSSAKDPLFTLTSPTPPFLRTAYPIPQPYLPHSQIFSFQCDNKKIFCTGWVRLL</sequence>
<accession>A0AAD5JSG9</accession>
<name>A0AAD5JSG9_ACENE</name>
<dbReference type="AlphaFoldDB" id="A0AAD5JSG9"/>
<dbReference type="EMBL" id="JAJSOW010000001">
    <property type="protein sequence ID" value="KAI9200647.1"/>
    <property type="molecule type" value="Genomic_DNA"/>
</dbReference>
<proteinExistence type="predicted"/>
<evidence type="ECO:0000313" key="1">
    <source>
        <dbReference type="EMBL" id="KAI9200647.1"/>
    </source>
</evidence>
<evidence type="ECO:0000313" key="2">
    <source>
        <dbReference type="Proteomes" id="UP001064489"/>
    </source>
</evidence>
<dbReference type="Proteomes" id="UP001064489">
    <property type="component" value="Chromosome 9"/>
</dbReference>
<reference evidence="1" key="1">
    <citation type="journal article" date="2022" name="Plant J.">
        <title>Strategies of tolerance reflected in two North American maple genomes.</title>
        <authorList>
            <person name="McEvoy S.L."/>
            <person name="Sezen U.U."/>
            <person name="Trouern-Trend A."/>
            <person name="McMahon S.M."/>
            <person name="Schaberg P.G."/>
            <person name="Yang J."/>
            <person name="Wegrzyn J.L."/>
            <person name="Swenson N.G."/>
        </authorList>
    </citation>
    <scope>NUCLEOTIDE SEQUENCE</scope>
    <source>
        <strain evidence="1">91603</strain>
    </source>
</reference>
<protein>
    <submittedName>
        <fullName evidence="1">Uncharacterized protein</fullName>
    </submittedName>
</protein>
<keyword evidence="2" id="KW-1185">Reference proteome</keyword>
<organism evidence="1 2">
    <name type="scientific">Acer negundo</name>
    <name type="common">Box elder</name>
    <dbReference type="NCBI Taxonomy" id="4023"/>
    <lineage>
        <taxon>Eukaryota</taxon>
        <taxon>Viridiplantae</taxon>
        <taxon>Streptophyta</taxon>
        <taxon>Embryophyta</taxon>
        <taxon>Tracheophyta</taxon>
        <taxon>Spermatophyta</taxon>
        <taxon>Magnoliopsida</taxon>
        <taxon>eudicotyledons</taxon>
        <taxon>Gunneridae</taxon>
        <taxon>Pentapetalae</taxon>
        <taxon>rosids</taxon>
        <taxon>malvids</taxon>
        <taxon>Sapindales</taxon>
        <taxon>Sapindaceae</taxon>
        <taxon>Hippocastanoideae</taxon>
        <taxon>Acereae</taxon>
        <taxon>Acer</taxon>
    </lineage>
</organism>
<reference evidence="1" key="2">
    <citation type="submission" date="2023-02" db="EMBL/GenBank/DDBJ databases">
        <authorList>
            <person name="Swenson N.G."/>
            <person name="Wegrzyn J.L."/>
            <person name="Mcevoy S.L."/>
        </authorList>
    </citation>
    <scope>NUCLEOTIDE SEQUENCE</scope>
    <source>
        <strain evidence="1">91603</strain>
        <tissue evidence="1">Leaf</tissue>
    </source>
</reference>
<comment type="caution">
    <text evidence="1">The sequence shown here is derived from an EMBL/GenBank/DDBJ whole genome shotgun (WGS) entry which is preliminary data.</text>
</comment>
<gene>
    <name evidence="1" type="ORF">LWI28_011167</name>
</gene>